<feature type="region of interest" description="Disordered" evidence="1">
    <location>
        <begin position="40"/>
        <end position="68"/>
    </location>
</feature>
<evidence type="ECO:0000256" key="1">
    <source>
        <dbReference type="SAM" id="MobiDB-lite"/>
    </source>
</evidence>
<comment type="caution">
    <text evidence="2">The sequence shown here is derived from an EMBL/GenBank/DDBJ whole genome shotgun (WGS) entry which is preliminary data.</text>
</comment>
<proteinExistence type="predicted"/>
<accession>A0AAV1IUJ3</accession>
<protein>
    <submittedName>
        <fullName evidence="2">Uncharacterized protein</fullName>
    </submittedName>
</protein>
<organism evidence="2 3">
    <name type="scientific">Leptosia nina</name>
    <dbReference type="NCBI Taxonomy" id="320188"/>
    <lineage>
        <taxon>Eukaryota</taxon>
        <taxon>Metazoa</taxon>
        <taxon>Ecdysozoa</taxon>
        <taxon>Arthropoda</taxon>
        <taxon>Hexapoda</taxon>
        <taxon>Insecta</taxon>
        <taxon>Pterygota</taxon>
        <taxon>Neoptera</taxon>
        <taxon>Endopterygota</taxon>
        <taxon>Lepidoptera</taxon>
        <taxon>Glossata</taxon>
        <taxon>Ditrysia</taxon>
        <taxon>Papilionoidea</taxon>
        <taxon>Pieridae</taxon>
        <taxon>Pierinae</taxon>
        <taxon>Leptosia</taxon>
    </lineage>
</organism>
<name>A0AAV1IUJ3_9NEOP</name>
<reference evidence="2 3" key="1">
    <citation type="submission" date="2023-11" db="EMBL/GenBank/DDBJ databases">
        <authorList>
            <person name="Okamura Y."/>
        </authorList>
    </citation>
    <scope>NUCLEOTIDE SEQUENCE [LARGE SCALE GENOMIC DNA]</scope>
</reference>
<evidence type="ECO:0000313" key="2">
    <source>
        <dbReference type="EMBL" id="CAK1540852.1"/>
    </source>
</evidence>
<sequence length="68" mass="7456">MNRGLTSPASASVYVDAMEVERDTSSAFRVTGRRSICIRPGRRPLTTSIPKKPKRSRSARLAGANRPI</sequence>
<dbReference type="EMBL" id="CAVLEF010000001">
    <property type="protein sequence ID" value="CAK1540852.1"/>
    <property type="molecule type" value="Genomic_DNA"/>
</dbReference>
<evidence type="ECO:0000313" key="3">
    <source>
        <dbReference type="Proteomes" id="UP001497472"/>
    </source>
</evidence>
<dbReference type="AlphaFoldDB" id="A0AAV1IUJ3"/>
<dbReference type="Proteomes" id="UP001497472">
    <property type="component" value="Unassembled WGS sequence"/>
</dbReference>
<keyword evidence="3" id="KW-1185">Reference proteome</keyword>
<gene>
    <name evidence="2" type="ORF">LNINA_LOCUS873</name>
</gene>